<keyword evidence="2" id="KW-1185">Reference proteome</keyword>
<reference evidence="1" key="1">
    <citation type="submission" date="2013-08" db="EMBL/GenBank/DDBJ databases">
        <title>Gene expansion shapes genome architecture in the human pathogen Lichtheimia corymbifera: an evolutionary genomics analysis in the ancient terrestrial Mucorales (Mucoromycotina).</title>
        <authorList>
            <person name="Schwartze V.U."/>
            <person name="Winter S."/>
            <person name="Shelest E."/>
            <person name="Marcet-Houben M."/>
            <person name="Horn F."/>
            <person name="Wehner S."/>
            <person name="Hoffmann K."/>
            <person name="Riege K."/>
            <person name="Sammeth M."/>
            <person name="Nowrousian M."/>
            <person name="Valiante V."/>
            <person name="Linde J."/>
            <person name="Jacobsen I.D."/>
            <person name="Marz M."/>
            <person name="Brakhage A.A."/>
            <person name="Gabaldon T."/>
            <person name="Bocker S."/>
            <person name="Voigt K."/>
        </authorList>
    </citation>
    <scope>NUCLEOTIDE SEQUENCE [LARGE SCALE GENOMIC DNA]</scope>
    <source>
        <strain evidence="1">FSU 9682</strain>
    </source>
</reference>
<comment type="caution">
    <text evidence="1">The sequence shown here is derived from an EMBL/GenBank/DDBJ whole genome shotgun (WGS) entry which is preliminary data.</text>
</comment>
<protein>
    <submittedName>
        <fullName evidence="1">Uncharacterized protein</fullName>
    </submittedName>
</protein>
<evidence type="ECO:0000313" key="1">
    <source>
        <dbReference type="EMBL" id="CDH49856.1"/>
    </source>
</evidence>
<organism evidence="1 2">
    <name type="scientific">Lichtheimia corymbifera JMRC:FSU:9682</name>
    <dbReference type="NCBI Taxonomy" id="1263082"/>
    <lineage>
        <taxon>Eukaryota</taxon>
        <taxon>Fungi</taxon>
        <taxon>Fungi incertae sedis</taxon>
        <taxon>Mucoromycota</taxon>
        <taxon>Mucoromycotina</taxon>
        <taxon>Mucoromycetes</taxon>
        <taxon>Mucorales</taxon>
        <taxon>Lichtheimiaceae</taxon>
        <taxon>Lichtheimia</taxon>
    </lineage>
</organism>
<accession>A0A068RLK1</accession>
<name>A0A068RLK1_9FUNG</name>
<proteinExistence type="predicted"/>
<sequence length="70" mass="7722">MLGATESKIGFKMWTHLASCFGLTTSMDSILATQQKALYVYGEICDFGHHLSLGSTPSLYLLATRLLHMI</sequence>
<dbReference type="Proteomes" id="UP000027586">
    <property type="component" value="Unassembled WGS sequence"/>
</dbReference>
<dbReference type="AlphaFoldDB" id="A0A068RLK1"/>
<gene>
    <name evidence="1" type="ORF">LCOR_01586.1</name>
</gene>
<dbReference type="EMBL" id="CBTN010000004">
    <property type="protein sequence ID" value="CDH49856.1"/>
    <property type="molecule type" value="Genomic_DNA"/>
</dbReference>
<dbReference type="VEuPathDB" id="FungiDB:LCOR_01586.1"/>
<evidence type="ECO:0000313" key="2">
    <source>
        <dbReference type="Proteomes" id="UP000027586"/>
    </source>
</evidence>